<dbReference type="EMBL" id="JAOVZQ010000001">
    <property type="protein sequence ID" value="MCY0093825.1"/>
    <property type="molecule type" value="Genomic_DNA"/>
</dbReference>
<comment type="caution">
    <text evidence="1">The sequence shown here is derived from an EMBL/GenBank/DDBJ whole genome shotgun (WGS) entry which is preliminary data.</text>
</comment>
<accession>A0ABT3YDK6</accession>
<keyword evidence="2" id="KW-1185">Reference proteome</keyword>
<proteinExistence type="predicted"/>
<sequence>MSASRQNRVSRFFSAAASSIDFAFQADRLARTPEDVFTARGTTRQQAIRDLIART</sequence>
<evidence type="ECO:0000313" key="1">
    <source>
        <dbReference type="EMBL" id="MCY0093825.1"/>
    </source>
</evidence>
<protein>
    <submittedName>
        <fullName evidence="1">Uncharacterized protein</fullName>
    </submittedName>
</protein>
<evidence type="ECO:0000313" key="2">
    <source>
        <dbReference type="Proteomes" id="UP001081283"/>
    </source>
</evidence>
<dbReference type="Proteomes" id="UP001081283">
    <property type="component" value="Unassembled WGS sequence"/>
</dbReference>
<reference evidence="1" key="1">
    <citation type="submission" date="2022-10" db="EMBL/GenBank/DDBJ databases">
        <title>Hoeflea sp. J2-29, isolated from marine algae.</title>
        <authorList>
            <person name="Kristyanto S."/>
            <person name="Kim J.M."/>
            <person name="Jeon C.O."/>
        </authorList>
    </citation>
    <scope>NUCLEOTIDE SEQUENCE</scope>
    <source>
        <strain evidence="1">J2-29</strain>
    </source>
</reference>
<name>A0ABT3YDK6_9HYPH</name>
<dbReference type="RefSeq" id="WP_267611769.1">
    <property type="nucleotide sequence ID" value="NZ_JAOVZQ010000001.1"/>
</dbReference>
<organism evidence="1 2">
    <name type="scientific">Hoeflea ulvae</name>
    <dbReference type="NCBI Taxonomy" id="2983764"/>
    <lineage>
        <taxon>Bacteria</taxon>
        <taxon>Pseudomonadati</taxon>
        <taxon>Pseudomonadota</taxon>
        <taxon>Alphaproteobacteria</taxon>
        <taxon>Hyphomicrobiales</taxon>
        <taxon>Rhizobiaceae</taxon>
        <taxon>Hoeflea</taxon>
    </lineage>
</organism>
<gene>
    <name evidence="1" type="ORF">OEG82_07300</name>
</gene>